<dbReference type="InterPro" id="IPR030987">
    <property type="entry name" value="AbiV"/>
</dbReference>
<organism evidence="1 2">
    <name type="scientific">Desulfovibrio psychrotolerans</name>
    <dbReference type="NCBI Taxonomy" id="415242"/>
    <lineage>
        <taxon>Bacteria</taxon>
        <taxon>Pseudomonadati</taxon>
        <taxon>Thermodesulfobacteriota</taxon>
        <taxon>Desulfovibrionia</taxon>
        <taxon>Desulfovibrionales</taxon>
        <taxon>Desulfovibrionaceae</taxon>
        <taxon>Desulfovibrio</taxon>
    </lineage>
</organism>
<evidence type="ECO:0000313" key="2">
    <source>
        <dbReference type="Proteomes" id="UP000503820"/>
    </source>
</evidence>
<dbReference type="EMBL" id="BLVP01000006">
    <property type="protein sequence ID" value="GFM36450.1"/>
    <property type="molecule type" value="Genomic_DNA"/>
</dbReference>
<evidence type="ECO:0000313" key="1">
    <source>
        <dbReference type="EMBL" id="GFM36450.1"/>
    </source>
</evidence>
<accession>A0A7J0BRZ8</accession>
<dbReference type="AlphaFoldDB" id="A0A7J0BRZ8"/>
<keyword evidence="2" id="KW-1185">Reference proteome</keyword>
<proteinExistence type="predicted"/>
<name>A0A7J0BRZ8_9BACT</name>
<dbReference type="NCBIfam" id="TIGR04498">
    <property type="entry name" value="AbiV_defense"/>
    <property type="match status" value="1"/>
</dbReference>
<protein>
    <submittedName>
        <fullName evidence="1">Uncharacterized protein</fullName>
    </submittedName>
</protein>
<gene>
    <name evidence="1" type="ORF">DSM19430T_11340</name>
</gene>
<comment type="caution">
    <text evidence="1">The sequence shown here is derived from an EMBL/GenBank/DDBJ whole genome shotgun (WGS) entry which is preliminary data.</text>
</comment>
<sequence>MTSFPPFDDQIAANLRNTSRLCYNNGNNLLVESNILYDHEHYARSVSLAILSEEEFAKSMILEICSQNQRWDKEIYDGIKRHEKNKPWR</sequence>
<reference evidence="1 2" key="1">
    <citation type="submission" date="2020-05" db="EMBL/GenBank/DDBJ databases">
        <title>Draft genome sequence of Desulfovibrio psychrotolerans JS1T.</title>
        <authorList>
            <person name="Ueno A."/>
            <person name="Tamazawa S."/>
            <person name="Tamamura S."/>
            <person name="Murakami T."/>
            <person name="Kiyama T."/>
            <person name="Inomata H."/>
            <person name="Amano Y."/>
            <person name="Miyakawa K."/>
            <person name="Tamaki H."/>
            <person name="Naganuma T."/>
            <person name="Kaneko K."/>
        </authorList>
    </citation>
    <scope>NUCLEOTIDE SEQUENCE [LARGE SCALE GENOMIC DNA]</scope>
    <source>
        <strain evidence="1 2">JS1</strain>
    </source>
</reference>
<dbReference type="RefSeq" id="WP_174409126.1">
    <property type="nucleotide sequence ID" value="NZ_BLVP01000006.1"/>
</dbReference>
<dbReference type="Pfam" id="PF18728">
    <property type="entry name" value="HEPN_AbiV"/>
    <property type="match status" value="1"/>
</dbReference>
<dbReference type="Proteomes" id="UP000503820">
    <property type="component" value="Unassembled WGS sequence"/>
</dbReference>